<accession>A0A1M6EJK5</accession>
<sequence length="386" mass="44553">MKYKKYSVFIVCAIAILLSVLSIMNYYNKNVPKTSKNNALESKEQVNNSSASNTNKEEAPIQTIASIIEESPEDNLQNQFGNVSGNLAQGGFLAGDDNFIYLFLAINNELGFYRARPNLTTIFNKIGNFSLSSLNLLNNNLYYVKSQRVMVSHKTGKEENILYPFPANFLFVYNSRLYLQTLNGNKLISLNDQGKDEEVIMQLDESSFTTFLYAKGDNLYFANREFKEGKDYSVLYSYNIKSKKITKLHSDLDDFMRLMQMDGDYIYFLKSNTPQEDPRKSIKILRLNVESNKLETVIEKLPLQFTSFVVKDGILYYTTYSEVYKCFINENRTVPLYKNKDIKDLYFSSIYTLKDRLYIISSLNFSSENLYLFTMKTNGSEVVIVE</sequence>
<dbReference type="EMBL" id="FQZO01000002">
    <property type="protein sequence ID" value="SHI85609.1"/>
    <property type="molecule type" value="Genomic_DNA"/>
</dbReference>
<organism evidence="2 3">
    <name type="scientific">Clostridium amylolyticum</name>
    <dbReference type="NCBI Taxonomy" id="1121298"/>
    <lineage>
        <taxon>Bacteria</taxon>
        <taxon>Bacillati</taxon>
        <taxon>Bacillota</taxon>
        <taxon>Clostridia</taxon>
        <taxon>Eubacteriales</taxon>
        <taxon>Clostridiaceae</taxon>
        <taxon>Clostridium</taxon>
    </lineage>
</organism>
<reference evidence="2 3" key="1">
    <citation type="submission" date="2016-11" db="EMBL/GenBank/DDBJ databases">
        <authorList>
            <person name="Jaros S."/>
            <person name="Januszkiewicz K."/>
            <person name="Wedrychowicz H."/>
        </authorList>
    </citation>
    <scope>NUCLEOTIDE SEQUENCE [LARGE SCALE GENOMIC DNA]</scope>
    <source>
        <strain evidence="2 3">DSM 21864</strain>
    </source>
</reference>
<evidence type="ECO:0000313" key="2">
    <source>
        <dbReference type="EMBL" id="SHI85609.1"/>
    </source>
</evidence>
<dbReference type="SUPFAM" id="SSF69304">
    <property type="entry name" value="Tricorn protease N-terminal domain"/>
    <property type="match status" value="1"/>
</dbReference>
<keyword evidence="3" id="KW-1185">Reference proteome</keyword>
<name>A0A1M6EJK5_9CLOT</name>
<evidence type="ECO:0000313" key="3">
    <source>
        <dbReference type="Proteomes" id="UP000184080"/>
    </source>
</evidence>
<dbReference type="RefSeq" id="WP_073005325.1">
    <property type="nucleotide sequence ID" value="NZ_FQZO01000002.1"/>
</dbReference>
<dbReference type="Proteomes" id="UP000184080">
    <property type="component" value="Unassembled WGS sequence"/>
</dbReference>
<feature type="region of interest" description="Disordered" evidence="1">
    <location>
        <begin position="38"/>
        <end position="57"/>
    </location>
</feature>
<evidence type="ECO:0008006" key="4">
    <source>
        <dbReference type="Google" id="ProtNLM"/>
    </source>
</evidence>
<protein>
    <recommendedName>
        <fullName evidence="4">DUF5050 domain-containing protein</fullName>
    </recommendedName>
</protein>
<dbReference type="AlphaFoldDB" id="A0A1M6EJK5"/>
<gene>
    <name evidence="2" type="ORF">SAMN05444401_1593</name>
</gene>
<dbReference type="OrthoDB" id="1651907at2"/>
<dbReference type="STRING" id="1121298.SAMN05444401_1593"/>
<proteinExistence type="predicted"/>
<feature type="compositionally biased region" description="Polar residues" evidence="1">
    <location>
        <begin position="38"/>
        <end position="54"/>
    </location>
</feature>
<evidence type="ECO:0000256" key="1">
    <source>
        <dbReference type="SAM" id="MobiDB-lite"/>
    </source>
</evidence>